<evidence type="ECO:0000313" key="2">
    <source>
        <dbReference type="Proteomes" id="UP000663760"/>
    </source>
</evidence>
<accession>A0A7I8K685</accession>
<dbReference type="AlphaFoldDB" id="A0A7I8K685"/>
<evidence type="ECO:0000313" key="1">
    <source>
        <dbReference type="EMBL" id="CAA7393112.1"/>
    </source>
</evidence>
<dbReference type="Proteomes" id="UP000663760">
    <property type="component" value="Chromosome 3"/>
</dbReference>
<dbReference type="EMBL" id="LR746266">
    <property type="protein sequence ID" value="CAA7393112.1"/>
    <property type="molecule type" value="Genomic_DNA"/>
</dbReference>
<proteinExistence type="predicted"/>
<sequence>MFLWFPWLFFIFFLFTCTRSGSLCCSLVLC</sequence>
<gene>
    <name evidence="1" type="ORF">SI8410_03003910</name>
</gene>
<name>A0A7I8K685_SPIIN</name>
<protein>
    <submittedName>
        <fullName evidence="1">Uncharacterized protein</fullName>
    </submittedName>
</protein>
<reference evidence="1" key="1">
    <citation type="submission" date="2020-02" db="EMBL/GenBank/DDBJ databases">
        <authorList>
            <person name="Scholz U."/>
            <person name="Mascher M."/>
            <person name="Fiebig A."/>
        </authorList>
    </citation>
    <scope>NUCLEOTIDE SEQUENCE</scope>
</reference>
<keyword evidence="2" id="KW-1185">Reference proteome</keyword>
<organism evidence="1 2">
    <name type="scientific">Spirodela intermedia</name>
    <name type="common">Intermediate duckweed</name>
    <dbReference type="NCBI Taxonomy" id="51605"/>
    <lineage>
        <taxon>Eukaryota</taxon>
        <taxon>Viridiplantae</taxon>
        <taxon>Streptophyta</taxon>
        <taxon>Embryophyta</taxon>
        <taxon>Tracheophyta</taxon>
        <taxon>Spermatophyta</taxon>
        <taxon>Magnoliopsida</taxon>
        <taxon>Liliopsida</taxon>
        <taxon>Araceae</taxon>
        <taxon>Lemnoideae</taxon>
        <taxon>Spirodela</taxon>
    </lineage>
</organism>